<feature type="transmembrane region" description="Helical" evidence="9">
    <location>
        <begin position="6"/>
        <end position="26"/>
    </location>
</feature>
<sequence>MSNLVIIPILLPLFTAVLMLLFKYNLNRTKQAAAAALLLNTFYSAFLVYRVFSQGPIVLETGGWKAPYGIVLVADYLSVLLVLAANVVTSAAILYAFHTLEQRLQKFYFYPLVLLLLTGVSGAFMTGDLFNLFVFFEVLLMASYALIILGGSKQQFRESLKYIILNLFSSILFVTTVSFLYSVTGTVNMAQLAERVAEVEQRGVLTGIGILLFIVFATKGALFPLYFWLPKSYTAPPSVISALFGALLTKVGIYSILRVFSLIFVHKLELTHSFFLVLAALTMLAGVIGALSTNNVKLIIAYNILPAIGFMMIGIGTFSADSLAGTIYYLLHDMGIKAALFFLAGLLAMHAGTSDLRKMSGYIHSAPVLGWLFFLSCLVLAGLPPFSGFIGKLILLKSAMLEGHYTVTGIGLFSSLLILFSVIRIFIGAFWGEHQEPKHPIPKTALASAGALVAIGVFMGIGAESVYPWIQIAGDWLNDPSGYISTVLKEGAE</sequence>
<dbReference type="OrthoDB" id="9811718at2"/>
<evidence type="ECO:0000256" key="8">
    <source>
        <dbReference type="RuleBase" id="RU000320"/>
    </source>
</evidence>
<feature type="transmembrane region" description="Helical" evidence="9">
    <location>
        <begin position="163"/>
        <end position="184"/>
    </location>
</feature>
<dbReference type="RefSeq" id="WP_094252028.1">
    <property type="nucleotide sequence ID" value="NZ_JBHLXL010000001.1"/>
</dbReference>
<dbReference type="PANTHER" id="PTHR42703">
    <property type="entry name" value="NADH DEHYDROGENASE"/>
    <property type="match status" value="1"/>
</dbReference>
<comment type="subcellular location">
    <subcellularLocation>
        <location evidence="1">Cell membrane</location>
        <topology evidence="1">Multi-pass membrane protein</topology>
    </subcellularLocation>
    <subcellularLocation>
        <location evidence="8">Membrane</location>
        <topology evidence="8">Multi-pass membrane protein</topology>
    </subcellularLocation>
</comment>
<keyword evidence="5 8" id="KW-0812">Transmembrane</keyword>
<keyword evidence="7 9" id="KW-0472">Membrane</keyword>
<evidence type="ECO:0000256" key="1">
    <source>
        <dbReference type="ARBA" id="ARBA00004651"/>
    </source>
</evidence>
<feature type="transmembrane region" description="Helical" evidence="9">
    <location>
        <begin position="132"/>
        <end position="151"/>
    </location>
</feature>
<dbReference type="NCBIfam" id="NF005818">
    <property type="entry name" value="PRK07691.1"/>
    <property type="match status" value="1"/>
</dbReference>
<feature type="transmembrane region" description="Helical" evidence="9">
    <location>
        <begin position="326"/>
        <end position="347"/>
    </location>
</feature>
<feature type="transmembrane region" description="Helical" evidence="9">
    <location>
        <begin position="33"/>
        <end position="52"/>
    </location>
</feature>
<keyword evidence="3" id="KW-0813">Transport</keyword>
<dbReference type="PRINTS" id="PR01437">
    <property type="entry name" value="NUOXDRDTASE4"/>
</dbReference>
<dbReference type="GO" id="GO:0008137">
    <property type="term" value="F:NADH dehydrogenase (ubiquinone) activity"/>
    <property type="evidence" value="ECO:0007669"/>
    <property type="project" value="InterPro"/>
</dbReference>
<dbReference type="GO" id="GO:0005886">
    <property type="term" value="C:plasma membrane"/>
    <property type="evidence" value="ECO:0007669"/>
    <property type="project" value="UniProtKB-SubCell"/>
</dbReference>
<feature type="domain" description="NADH:quinone oxidoreductase/Mrp antiporter transmembrane" evidence="10">
    <location>
        <begin position="127"/>
        <end position="417"/>
    </location>
</feature>
<feature type="transmembrane region" description="Helical" evidence="9">
    <location>
        <begin position="368"/>
        <end position="390"/>
    </location>
</feature>
<comment type="caution">
    <text evidence="11">The sequence shown here is derived from an EMBL/GenBank/DDBJ whole genome shotgun (WGS) entry which is preliminary data.</text>
</comment>
<dbReference type="InterPro" id="IPR001750">
    <property type="entry name" value="ND/Mrp_TM"/>
</dbReference>
<feature type="transmembrane region" description="Helical" evidence="9">
    <location>
        <begin position="410"/>
        <end position="432"/>
    </location>
</feature>
<dbReference type="GO" id="GO:0042773">
    <property type="term" value="P:ATP synthesis coupled electron transport"/>
    <property type="evidence" value="ECO:0007669"/>
    <property type="project" value="InterPro"/>
</dbReference>
<protein>
    <submittedName>
        <fullName evidence="11">Na+/H+ antiporter subunit D</fullName>
    </submittedName>
</protein>
<reference evidence="11 12" key="1">
    <citation type="submission" date="2017-07" db="EMBL/GenBank/DDBJ databases">
        <title>Fictibacillus sp. nov. GDSW-R2A3 Genome sequencing and assembly.</title>
        <authorList>
            <person name="Mayilraj S."/>
        </authorList>
    </citation>
    <scope>NUCLEOTIDE SEQUENCE [LARGE SCALE GENOMIC DNA]</scope>
    <source>
        <strain evidence="11 12">GDSW-R2A3</strain>
    </source>
</reference>
<dbReference type="GO" id="GO:0015297">
    <property type="term" value="F:antiporter activity"/>
    <property type="evidence" value="ECO:0007669"/>
    <property type="project" value="UniProtKB-KW"/>
</dbReference>
<evidence type="ECO:0000256" key="9">
    <source>
        <dbReference type="SAM" id="Phobius"/>
    </source>
</evidence>
<dbReference type="Pfam" id="PF00361">
    <property type="entry name" value="Proton_antipo_M"/>
    <property type="match status" value="1"/>
</dbReference>
<feature type="transmembrane region" description="Helical" evidence="9">
    <location>
        <begin position="270"/>
        <end position="291"/>
    </location>
</feature>
<dbReference type="Proteomes" id="UP000215059">
    <property type="component" value="Unassembled WGS sequence"/>
</dbReference>
<keyword evidence="6 9" id="KW-1133">Transmembrane helix</keyword>
<feature type="transmembrane region" description="Helical" evidence="9">
    <location>
        <begin position="107"/>
        <end position="126"/>
    </location>
</feature>
<dbReference type="InterPro" id="IPR050586">
    <property type="entry name" value="CPA3_Na-H_Antiporter_D"/>
</dbReference>
<organism evidence="11 12">
    <name type="scientific">Fictibacillus aquaticus</name>
    <dbReference type="NCBI Taxonomy" id="2021314"/>
    <lineage>
        <taxon>Bacteria</taxon>
        <taxon>Bacillati</taxon>
        <taxon>Bacillota</taxon>
        <taxon>Bacilli</taxon>
        <taxon>Bacillales</taxon>
        <taxon>Fictibacillaceae</taxon>
        <taxon>Fictibacillus</taxon>
    </lineage>
</organism>
<evidence type="ECO:0000259" key="10">
    <source>
        <dbReference type="Pfam" id="PF00361"/>
    </source>
</evidence>
<dbReference type="PANTHER" id="PTHR42703:SF1">
    <property type="entry name" value="NA(+)_H(+) ANTIPORTER SUBUNIT D1"/>
    <property type="match status" value="1"/>
</dbReference>
<feature type="transmembrane region" description="Helical" evidence="9">
    <location>
        <begin position="204"/>
        <end position="227"/>
    </location>
</feature>
<dbReference type="EMBL" id="NOII01000002">
    <property type="protein sequence ID" value="OYD57995.1"/>
    <property type="molecule type" value="Genomic_DNA"/>
</dbReference>
<gene>
    <name evidence="11" type="ORF">CGZ90_08885</name>
</gene>
<keyword evidence="12" id="KW-1185">Reference proteome</keyword>
<feature type="transmembrane region" description="Helical" evidence="9">
    <location>
        <begin position="298"/>
        <end position="320"/>
    </location>
</feature>
<feature type="transmembrane region" description="Helical" evidence="9">
    <location>
        <begin position="239"/>
        <end position="264"/>
    </location>
</feature>
<evidence type="ECO:0000256" key="6">
    <source>
        <dbReference type="ARBA" id="ARBA00022989"/>
    </source>
</evidence>
<evidence type="ECO:0000313" key="11">
    <source>
        <dbReference type="EMBL" id="OYD57995.1"/>
    </source>
</evidence>
<dbReference type="AlphaFoldDB" id="A0A235FB55"/>
<dbReference type="InterPro" id="IPR003918">
    <property type="entry name" value="NADH_UbQ_OxRdtase"/>
</dbReference>
<accession>A0A235FB55</accession>
<evidence type="ECO:0000256" key="4">
    <source>
        <dbReference type="ARBA" id="ARBA00022475"/>
    </source>
</evidence>
<feature type="transmembrane region" description="Helical" evidence="9">
    <location>
        <begin position="72"/>
        <end position="95"/>
    </location>
</feature>
<evidence type="ECO:0000256" key="3">
    <source>
        <dbReference type="ARBA" id="ARBA00022449"/>
    </source>
</evidence>
<evidence type="ECO:0000313" key="12">
    <source>
        <dbReference type="Proteomes" id="UP000215059"/>
    </source>
</evidence>
<evidence type="ECO:0000256" key="2">
    <source>
        <dbReference type="ARBA" id="ARBA00005346"/>
    </source>
</evidence>
<evidence type="ECO:0000256" key="7">
    <source>
        <dbReference type="ARBA" id="ARBA00023136"/>
    </source>
</evidence>
<keyword evidence="3" id="KW-0050">Antiport</keyword>
<feature type="transmembrane region" description="Helical" evidence="9">
    <location>
        <begin position="444"/>
        <end position="470"/>
    </location>
</feature>
<keyword evidence="4" id="KW-1003">Cell membrane</keyword>
<name>A0A235FB55_9BACL</name>
<comment type="similarity">
    <text evidence="2">Belongs to the CPA3 antiporters (TC 2.A.63) subunit D family.</text>
</comment>
<proteinExistence type="inferred from homology"/>
<evidence type="ECO:0000256" key="5">
    <source>
        <dbReference type="ARBA" id="ARBA00022692"/>
    </source>
</evidence>